<evidence type="ECO:0000256" key="12">
    <source>
        <dbReference type="RuleBase" id="RU000581"/>
    </source>
</evidence>
<feature type="transmembrane region" description="Helical" evidence="14">
    <location>
        <begin position="261"/>
        <end position="282"/>
    </location>
</feature>
<keyword evidence="5" id="KW-0276">Fatty acid metabolism</keyword>
<keyword evidence="11 12" id="KW-0275">Fatty acid biosynthesis</keyword>
<name>A0A1B0CEY1_LUTLO</name>
<feature type="transmembrane region" description="Helical" evidence="14">
    <location>
        <begin position="90"/>
        <end position="108"/>
    </location>
</feature>
<keyword evidence="10 14" id="KW-0472">Membrane</keyword>
<evidence type="ECO:0000256" key="3">
    <source>
        <dbReference type="ARBA" id="ARBA00022516"/>
    </source>
</evidence>
<evidence type="ECO:0000256" key="10">
    <source>
        <dbReference type="ARBA" id="ARBA00023136"/>
    </source>
</evidence>
<keyword evidence="8" id="KW-0408">Iron</keyword>
<dbReference type="EMBL" id="AJWK01009460">
    <property type="status" value="NOT_ANNOTATED_CDS"/>
    <property type="molecule type" value="Genomic_DNA"/>
</dbReference>
<accession>A0A1B0CEY1</accession>
<evidence type="ECO:0000313" key="17">
    <source>
        <dbReference type="EnsemblMetazoa" id="LLOJ002901-PA"/>
    </source>
</evidence>
<evidence type="ECO:0000256" key="4">
    <source>
        <dbReference type="ARBA" id="ARBA00022692"/>
    </source>
</evidence>
<dbReference type="EnsemblMetazoa" id="LLOJ002901-RA">
    <property type="protein sequence ID" value="LLOJ002901-PA"/>
    <property type="gene ID" value="LLOJ002901"/>
</dbReference>
<comment type="domain">
    <text evidence="12">The histidine box domains are involved in binding the catalytic metal ions.</text>
</comment>
<evidence type="ECO:0000256" key="9">
    <source>
        <dbReference type="ARBA" id="ARBA00023098"/>
    </source>
</evidence>
<feature type="compositionally biased region" description="Basic and acidic residues" evidence="13">
    <location>
        <begin position="367"/>
        <end position="384"/>
    </location>
</feature>
<dbReference type="PRINTS" id="PR00075">
    <property type="entry name" value="FACDDSATRASE"/>
</dbReference>
<keyword evidence="7 12" id="KW-0560">Oxidoreductase</keyword>
<keyword evidence="3 12" id="KW-0444">Lipid biosynthesis</keyword>
<protein>
    <submittedName>
        <fullName evidence="16">Putative fatty acid desaturase</fullName>
    </submittedName>
</protein>
<feature type="transmembrane region" description="Helical" evidence="14">
    <location>
        <begin position="120"/>
        <end position="141"/>
    </location>
</feature>
<dbReference type="GO" id="GO:0004768">
    <property type="term" value="F:stearoyl-CoA 9-desaturase activity"/>
    <property type="evidence" value="ECO:0007669"/>
    <property type="project" value="TreeGrafter"/>
</dbReference>
<comment type="cofactor">
    <cofactor evidence="12">
        <name>Fe(2+)</name>
        <dbReference type="ChEBI" id="CHEBI:29033"/>
    </cofactor>
</comment>
<evidence type="ECO:0000313" key="18">
    <source>
        <dbReference type="Proteomes" id="UP000092461"/>
    </source>
</evidence>
<organism evidence="17 18">
    <name type="scientific">Lutzomyia longipalpis</name>
    <name type="common">Sand fly</name>
    <dbReference type="NCBI Taxonomy" id="7200"/>
    <lineage>
        <taxon>Eukaryota</taxon>
        <taxon>Metazoa</taxon>
        <taxon>Ecdysozoa</taxon>
        <taxon>Arthropoda</taxon>
        <taxon>Hexapoda</taxon>
        <taxon>Insecta</taxon>
        <taxon>Pterygota</taxon>
        <taxon>Neoptera</taxon>
        <taxon>Endopterygota</taxon>
        <taxon>Diptera</taxon>
        <taxon>Nematocera</taxon>
        <taxon>Psychodoidea</taxon>
        <taxon>Psychodidae</taxon>
        <taxon>Lutzomyia</taxon>
        <taxon>Lutzomyia</taxon>
    </lineage>
</organism>
<evidence type="ECO:0000256" key="2">
    <source>
        <dbReference type="ARBA" id="ARBA00009295"/>
    </source>
</evidence>
<evidence type="ECO:0000256" key="14">
    <source>
        <dbReference type="SAM" id="Phobius"/>
    </source>
</evidence>
<dbReference type="AlphaFoldDB" id="A0A1B0CEY1"/>
<reference evidence="17" key="3">
    <citation type="submission" date="2020-05" db="UniProtKB">
        <authorList>
            <consortium name="EnsemblMetazoa"/>
        </authorList>
    </citation>
    <scope>IDENTIFICATION</scope>
    <source>
        <strain evidence="17">Jacobina</strain>
    </source>
</reference>
<dbReference type="GO" id="GO:0005506">
    <property type="term" value="F:iron ion binding"/>
    <property type="evidence" value="ECO:0007669"/>
    <property type="project" value="TreeGrafter"/>
</dbReference>
<reference evidence="16" key="2">
    <citation type="journal article" date="2020" name="BMC">
        <title>Leishmania infection induces a limited differential gene expression in the sand fly midgut.</title>
        <authorList>
            <person name="Coutinho-Abreu I.V."/>
            <person name="Serafim T.D."/>
            <person name="Meneses C."/>
            <person name="Kamhawi S."/>
            <person name="Oliveira F."/>
            <person name="Valenzuela J.G."/>
        </authorList>
    </citation>
    <scope>NUCLEOTIDE SEQUENCE</scope>
    <source>
        <strain evidence="16">Jacobina</strain>
        <tissue evidence="16">Midgut</tissue>
    </source>
</reference>
<dbReference type="CDD" id="cd03505">
    <property type="entry name" value="Delta9-FADS-like"/>
    <property type="match status" value="1"/>
</dbReference>
<proteinExistence type="inferred from homology"/>
<sequence length="399" mass="45637">MTQLSTMTMIAGATDDGHYANGFANGDMNSANKFYETVNESDATFNNNNYEGKSMLNCKSDQSDYDPKGKNESEKDYMFLGIKFKQPLKVVNAVSIIGFHLVSLYAFLVNFRSPHLFTVLWAFLVGGIGGFGVTAGAHRLWSHRSYKAKTQLRVILALCFSVAGQNTIFDWTRDHRVHHKFSETDADPHNSNRGFFFAHVGWLMMKKHPDVIRKGNQVDMSDILADPVVQWHQKYFVPLKILLCFVIPSVTPVYFWNEEWAIAIFTMAFIRYVFQLNFTWLVNSAAHMWGNKPFDRKINPSENLGVSLVSMGEGWHNYHHTFPWDYKAAEIGDFRYNITTSIINLFAKIGWAYDLKQPSKELIRKTIERSGDGSHPEHGMRCMPEEVPMEADENSNLVD</sequence>
<dbReference type="InterPro" id="IPR005804">
    <property type="entry name" value="FA_desaturase_dom"/>
</dbReference>
<evidence type="ECO:0000256" key="11">
    <source>
        <dbReference type="ARBA" id="ARBA00023160"/>
    </source>
</evidence>
<dbReference type="InterPro" id="IPR015876">
    <property type="entry name" value="Acyl-CoA_DS"/>
</dbReference>
<reference evidence="18" key="1">
    <citation type="submission" date="2012-05" db="EMBL/GenBank/DDBJ databases">
        <title>Whole Genome Assembly of Lutzomyia longipalpis.</title>
        <authorList>
            <person name="Richards S."/>
            <person name="Qu C."/>
            <person name="Dillon R."/>
            <person name="Worley K."/>
            <person name="Scherer S."/>
            <person name="Batterton M."/>
            <person name="Taylor A."/>
            <person name="Hawes A."/>
            <person name="Hernandez B."/>
            <person name="Kovar C."/>
            <person name="Mandapat C."/>
            <person name="Pham C."/>
            <person name="Qu C."/>
            <person name="Jing C."/>
            <person name="Bess C."/>
            <person name="Bandaranaike D."/>
            <person name="Ngo D."/>
            <person name="Ongeri F."/>
            <person name="Arias F."/>
            <person name="Lara F."/>
            <person name="Weissenberger G."/>
            <person name="Kamau G."/>
            <person name="Han H."/>
            <person name="Shen H."/>
            <person name="Dinh H."/>
            <person name="Khalil I."/>
            <person name="Jones J."/>
            <person name="Shafer J."/>
            <person name="Jayaseelan J."/>
            <person name="Quiroz J."/>
            <person name="Blankenburg K."/>
            <person name="Nguyen L."/>
            <person name="Jackson L."/>
            <person name="Francisco L."/>
            <person name="Tang L.-Y."/>
            <person name="Pu L.-L."/>
            <person name="Perales L."/>
            <person name="Lorensuhewa L."/>
            <person name="Munidasa M."/>
            <person name="Coyle M."/>
            <person name="Taylor M."/>
            <person name="Puazo M."/>
            <person name="Firestine M."/>
            <person name="Scheel M."/>
            <person name="Javaid M."/>
            <person name="Wang M."/>
            <person name="Li M."/>
            <person name="Tabassum N."/>
            <person name="Saada N."/>
            <person name="Osuji N."/>
            <person name="Aqrawi P."/>
            <person name="Fu Q."/>
            <person name="Thornton R."/>
            <person name="Raj R."/>
            <person name="Goodspeed R."/>
            <person name="Mata R."/>
            <person name="Najjar R."/>
            <person name="Gubbala S."/>
            <person name="Lee S."/>
            <person name="Denson S."/>
            <person name="Patil S."/>
            <person name="Macmil S."/>
            <person name="Qi S."/>
            <person name="Matskevitch T."/>
            <person name="Palculict T."/>
            <person name="Mathew T."/>
            <person name="Vee V."/>
            <person name="Velamala V."/>
            <person name="Korchina V."/>
            <person name="Cai W."/>
            <person name="Liu W."/>
            <person name="Dai W."/>
            <person name="Zou X."/>
            <person name="Zhu Y."/>
            <person name="Zhang Y."/>
            <person name="Wu Y.-Q."/>
            <person name="Xin Y."/>
            <person name="Nazarath L."/>
            <person name="Kovar C."/>
            <person name="Han Y."/>
            <person name="Muzny D."/>
            <person name="Gibbs R."/>
        </authorList>
    </citation>
    <scope>NUCLEOTIDE SEQUENCE [LARGE SCALE GENOMIC DNA]</scope>
    <source>
        <strain evidence="18">Jacobina</strain>
    </source>
</reference>
<dbReference type="PANTHER" id="PTHR11351">
    <property type="entry name" value="ACYL-COA DESATURASE"/>
    <property type="match status" value="1"/>
</dbReference>
<evidence type="ECO:0000256" key="7">
    <source>
        <dbReference type="ARBA" id="ARBA00023002"/>
    </source>
</evidence>
<keyword evidence="4 12" id="KW-0812">Transmembrane</keyword>
<keyword evidence="18" id="KW-1185">Reference proteome</keyword>
<comment type="subcellular location">
    <subcellularLocation>
        <location evidence="1">Membrane</location>
        <topology evidence="1">Multi-pass membrane protein</topology>
    </subcellularLocation>
</comment>
<keyword evidence="6 14" id="KW-1133">Transmembrane helix</keyword>
<comment type="similarity">
    <text evidence="2 12">Belongs to the fatty acid desaturase type 1 family.</text>
</comment>
<evidence type="ECO:0000256" key="13">
    <source>
        <dbReference type="SAM" id="MobiDB-lite"/>
    </source>
</evidence>
<dbReference type="VEuPathDB" id="VectorBase:LLOJ002901"/>
<dbReference type="Pfam" id="PF00487">
    <property type="entry name" value="FA_desaturase"/>
    <property type="match status" value="1"/>
</dbReference>
<evidence type="ECO:0000256" key="1">
    <source>
        <dbReference type="ARBA" id="ARBA00004141"/>
    </source>
</evidence>
<dbReference type="Proteomes" id="UP000092461">
    <property type="component" value="Unassembled WGS sequence"/>
</dbReference>
<dbReference type="VEuPathDB" id="VectorBase:LLONM1_003103"/>
<feature type="region of interest" description="Disordered" evidence="13">
    <location>
        <begin position="367"/>
        <end position="399"/>
    </location>
</feature>
<dbReference type="GO" id="GO:0006636">
    <property type="term" value="P:unsaturated fatty acid biosynthetic process"/>
    <property type="evidence" value="ECO:0007669"/>
    <property type="project" value="TreeGrafter"/>
</dbReference>
<dbReference type="GO" id="GO:0005789">
    <property type="term" value="C:endoplasmic reticulum membrane"/>
    <property type="evidence" value="ECO:0007669"/>
    <property type="project" value="TreeGrafter"/>
</dbReference>
<dbReference type="PANTHER" id="PTHR11351:SF21">
    <property type="entry name" value="GH07782P"/>
    <property type="match status" value="1"/>
</dbReference>
<evidence type="ECO:0000256" key="8">
    <source>
        <dbReference type="ARBA" id="ARBA00023004"/>
    </source>
</evidence>
<evidence type="ECO:0000259" key="15">
    <source>
        <dbReference type="Pfam" id="PF00487"/>
    </source>
</evidence>
<evidence type="ECO:0000256" key="6">
    <source>
        <dbReference type="ARBA" id="ARBA00022989"/>
    </source>
</evidence>
<keyword evidence="9" id="KW-0443">Lipid metabolism</keyword>
<dbReference type="EMBL" id="GITU01003048">
    <property type="protein sequence ID" value="MBC1171751.1"/>
    <property type="molecule type" value="Transcribed_RNA"/>
</dbReference>
<evidence type="ECO:0000313" key="16">
    <source>
        <dbReference type="EMBL" id="MBC1171751.1"/>
    </source>
</evidence>
<feature type="transmembrane region" description="Helical" evidence="14">
    <location>
        <begin position="235"/>
        <end position="255"/>
    </location>
</feature>
<feature type="domain" description="Fatty acid desaturase" evidence="15">
    <location>
        <begin position="119"/>
        <end position="323"/>
    </location>
</feature>
<evidence type="ECO:0000256" key="5">
    <source>
        <dbReference type="ARBA" id="ARBA00022832"/>
    </source>
</evidence>
<dbReference type="EMBL" id="AJWK01009461">
    <property type="status" value="NOT_ANNOTATED_CDS"/>
    <property type="molecule type" value="Genomic_DNA"/>
</dbReference>